<accession>A0A6A4SLV0</accession>
<dbReference type="Proteomes" id="UP000438429">
    <property type="component" value="Unassembled WGS sequence"/>
</dbReference>
<evidence type="ECO:0000313" key="2">
    <source>
        <dbReference type="Proteomes" id="UP000438429"/>
    </source>
</evidence>
<evidence type="ECO:0000313" key="1">
    <source>
        <dbReference type="EMBL" id="KAF0033108.1"/>
    </source>
</evidence>
<gene>
    <name evidence="1" type="ORF">F2P81_015398</name>
</gene>
<protein>
    <submittedName>
        <fullName evidence="1">Uncharacterized protein</fullName>
    </submittedName>
</protein>
<organism evidence="1 2">
    <name type="scientific">Scophthalmus maximus</name>
    <name type="common">Turbot</name>
    <name type="synonym">Psetta maxima</name>
    <dbReference type="NCBI Taxonomy" id="52904"/>
    <lineage>
        <taxon>Eukaryota</taxon>
        <taxon>Metazoa</taxon>
        <taxon>Chordata</taxon>
        <taxon>Craniata</taxon>
        <taxon>Vertebrata</taxon>
        <taxon>Euteleostomi</taxon>
        <taxon>Actinopterygii</taxon>
        <taxon>Neopterygii</taxon>
        <taxon>Teleostei</taxon>
        <taxon>Neoteleostei</taxon>
        <taxon>Acanthomorphata</taxon>
        <taxon>Carangaria</taxon>
        <taxon>Pleuronectiformes</taxon>
        <taxon>Pleuronectoidei</taxon>
        <taxon>Scophthalmidae</taxon>
        <taxon>Scophthalmus</taxon>
    </lineage>
</organism>
<reference evidence="1 2" key="1">
    <citation type="submission" date="2019-06" db="EMBL/GenBank/DDBJ databases">
        <title>Draft genomes of female and male turbot (Scophthalmus maximus).</title>
        <authorList>
            <person name="Xu H."/>
            <person name="Xu X.-W."/>
            <person name="Shao C."/>
            <person name="Chen S."/>
        </authorList>
    </citation>
    <scope>NUCLEOTIDE SEQUENCE [LARGE SCALE GENOMIC DNA]</scope>
    <source>
        <strain evidence="1">Ysfricsl-2016a</strain>
        <tissue evidence="1">Blood</tissue>
    </source>
</reference>
<dbReference type="AlphaFoldDB" id="A0A6A4SLV0"/>
<proteinExistence type="predicted"/>
<dbReference type="EMBL" id="VEVO01000013">
    <property type="protein sequence ID" value="KAF0033108.1"/>
    <property type="molecule type" value="Genomic_DNA"/>
</dbReference>
<sequence length="90" mass="10112">MMTEKNRKCNDGVVISTVGFGNQTTVHHSRSFIDSYRHHQKSPDLGRHDYHQYVDSVVVIVRSEQRHVHVPPSSGVLPHECVVPGASALR</sequence>
<comment type="caution">
    <text evidence="1">The sequence shown here is derived from an EMBL/GenBank/DDBJ whole genome shotgun (WGS) entry which is preliminary data.</text>
</comment>
<name>A0A6A4SLV0_SCOMX</name>